<accession>A0A418G0L1</accession>
<evidence type="ECO:0008006" key="4">
    <source>
        <dbReference type="Google" id="ProtNLM"/>
    </source>
</evidence>
<dbReference type="AlphaFoldDB" id="A0A418G0L1"/>
<sequence>MWVYLATGFLLLVAVEYSIAQAKLEAFDQTYAQGSREQVPLVNDFEDWKTGVHHWTVPLDWKAPVQFNLDTFALPILGSLELTAGTIYIDTTAAVISGDVSFQGLLLQTPHRTVVAVFNFLTLRLVKLKGTHALSLLCRSSIVINTALASSPGTLGGFPGGGGLSQHNMNGPGSSSLRVYSHTIRTSGQLDPTVQEIQTSVALGQTMRGTFTLSDGFRVTGRIPYDASAQDMTAFLEIGLGTGSVRVTRVGHDMAVHGRTWRVTFLTALGNVPLLAPTSYLTGLKSTVQTRLVRVGNQLSGGFYLQFWDKLSTFLPYNITATDMEHALQTSFRGFIHSVTVVKDIPITTDPLIGAAQTSKSLYIAKSAIDQIPTLEGPSFHMFPSQPTRISYFLRLGSVRQGSLQTNRGGLFGLHDSADPTLFTVGIGMLDGAFTYSTNARGFPLQPLLPVVHAFQWYQFDIFLNWSTRQLEIRVNGVTSVSHVPFVA</sequence>
<dbReference type="VEuPathDB" id="FungiDB:H257_17276"/>
<keyword evidence="1" id="KW-0732">Signal</keyword>
<evidence type="ECO:0000313" key="3">
    <source>
        <dbReference type="Proteomes" id="UP000286510"/>
    </source>
</evidence>
<dbReference type="VEuPathDB" id="FungiDB:H257_17263"/>
<reference evidence="2 3" key="1">
    <citation type="submission" date="2018-08" db="EMBL/GenBank/DDBJ databases">
        <title>Aphanomyces genome sequencing and annotation.</title>
        <authorList>
            <person name="Minardi D."/>
            <person name="Oidtmann B."/>
            <person name="Van Der Giezen M."/>
            <person name="Studholme D.J."/>
        </authorList>
    </citation>
    <scope>NUCLEOTIDE SEQUENCE [LARGE SCALE GENOMIC DNA]</scope>
    <source>
        <strain evidence="2 3">FDL457</strain>
    </source>
</reference>
<evidence type="ECO:0000313" key="2">
    <source>
        <dbReference type="EMBL" id="RHZ41715.1"/>
    </source>
</evidence>
<dbReference type="Proteomes" id="UP000286510">
    <property type="component" value="Unassembled WGS sequence"/>
</dbReference>
<dbReference type="EMBL" id="QUTF01004282">
    <property type="protein sequence ID" value="RHZ41715.1"/>
    <property type="molecule type" value="Genomic_DNA"/>
</dbReference>
<proteinExistence type="predicted"/>
<feature type="chain" id="PRO_5019210009" description="Laminin G domain-containing protein" evidence="1">
    <location>
        <begin position="21"/>
        <end position="488"/>
    </location>
</feature>
<feature type="non-terminal residue" evidence="2">
    <location>
        <position position="488"/>
    </location>
</feature>
<feature type="signal peptide" evidence="1">
    <location>
        <begin position="1"/>
        <end position="20"/>
    </location>
</feature>
<organism evidence="2 3">
    <name type="scientific">Aphanomyces astaci</name>
    <name type="common">Crayfish plague agent</name>
    <dbReference type="NCBI Taxonomy" id="112090"/>
    <lineage>
        <taxon>Eukaryota</taxon>
        <taxon>Sar</taxon>
        <taxon>Stramenopiles</taxon>
        <taxon>Oomycota</taxon>
        <taxon>Saprolegniomycetes</taxon>
        <taxon>Saprolegniales</taxon>
        <taxon>Verrucalvaceae</taxon>
        <taxon>Aphanomyces</taxon>
    </lineage>
</organism>
<comment type="caution">
    <text evidence="2">The sequence shown here is derived from an EMBL/GenBank/DDBJ whole genome shotgun (WGS) entry which is preliminary data.</text>
</comment>
<evidence type="ECO:0000256" key="1">
    <source>
        <dbReference type="SAM" id="SignalP"/>
    </source>
</evidence>
<name>A0A418G0L1_APHAT</name>
<gene>
    <name evidence="2" type="ORF">DYB26_010607</name>
</gene>
<protein>
    <recommendedName>
        <fullName evidence="4">Laminin G domain-containing protein</fullName>
    </recommendedName>
</protein>